<keyword evidence="3" id="KW-1185">Reference proteome</keyword>
<keyword evidence="1" id="KW-0732">Signal</keyword>
<sequence length="259" mass="27922">MRFLFAIALSGVLGSTALLAAPVEVDVELALMVDVSRSMSPSELEIQRRGYAEALVSDEVLGVIRNGFIGKIAITYVEWAGDGTNAVIVPWTVIDGLDKAEIVADALLWSNPIGLQRTSISGAIRFAAADMESNDFIGLRQVIDVSGDGPNNDGRPVRRARDAAVDAGVVINGLPLMTWDETSLWGIADLDVYYQNCVIGGPGAFVIPVLAWEDFPMAVRRKLVLELAGPLEAALAGYHLDPDYDCLIGEKIRRSREIP</sequence>
<dbReference type="Proteomes" id="UP000201838">
    <property type="component" value="Unassembled WGS sequence"/>
</dbReference>
<evidence type="ECO:0008006" key="4">
    <source>
        <dbReference type="Google" id="ProtNLM"/>
    </source>
</evidence>
<dbReference type="OrthoDB" id="9792179at2"/>
<feature type="chain" id="PRO_5013234985" description="VWFA domain-containing protein" evidence="1">
    <location>
        <begin position="21"/>
        <end position="259"/>
    </location>
</feature>
<name>A0A238J0Z6_9RHOB</name>
<accession>A0A238J0Z6</accession>
<dbReference type="Gene3D" id="3.40.50.410">
    <property type="entry name" value="von Willebrand factor, type A domain"/>
    <property type="match status" value="1"/>
</dbReference>
<feature type="signal peptide" evidence="1">
    <location>
        <begin position="1"/>
        <end position="20"/>
    </location>
</feature>
<evidence type="ECO:0000313" key="2">
    <source>
        <dbReference type="EMBL" id="SMX24378.1"/>
    </source>
</evidence>
<dbReference type="RefSeq" id="WP_093974451.1">
    <property type="nucleotide sequence ID" value="NZ_FXXQ01000008.1"/>
</dbReference>
<dbReference type="AlphaFoldDB" id="A0A238J0Z6"/>
<dbReference type="InterPro" id="IPR036465">
    <property type="entry name" value="vWFA_dom_sf"/>
</dbReference>
<evidence type="ECO:0000256" key="1">
    <source>
        <dbReference type="SAM" id="SignalP"/>
    </source>
</evidence>
<protein>
    <recommendedName>
        <fullName evidence="4">VWFA domain-containing protein</fullName>
    </recommendedName>
</protein>
<dbReference type="EMBL" id="FXXQ01000008">
    <property type="protein sequence ID" value="SMX24378.1"/>
    <property type="molecule type" value="Genomic_DNA"/>
</dbReference>
<dbReference type="InterPro" id="IPR010607">
    <property type="entry name" value="DUF1194"/>
</dbReference>
<dbReference type="SUPFAM" id="SSF53300">
    <property type="entry name" value="vWA-like"/>
    <property type="match status" value="1"/>
</dbReference>
<reference evidence="2 3" key="1">
    <citation type="submission" date="2017-05" db="EMBL/GenBank/DDBJ databases">
        <authorList>
            <person name="Song R."/>
            <person name="Chenine A.L."/>
            <person name="Ruprecht R.M."/>
        </authorList>
    </citation>
    <scope>NUCLEOTIDE SEQUENCE [LARGE SCALE GENOMIC DNA]</scope>
    <source>
        <strain evidence="2 3">CECT 8489</strain>
    </source>
</reference>
<gene>
    <name evidence="2" type="ORF">BOA8489_02502</name>
</gene>
<proteinExistence type="predicted"/>
<dbReference type="Pfam" id="PF06707">
    <property type="entry name" value="DUF1194"/>
    <property type="match status" value="1"/>
</dbReference>
<organism evidence="2 3">
    <name type="scientific">Boseongicola aestuarii</name>
    <dbReference type="NCBI Taxonomy" id="1470561"/>
    <lineage>
        <taxon>Bacteria</taxon>
        <taxon>Pseudomonadati</taxon>
        <taxon>Pseudomonadota</taxon>
        <taxon>Alphaproteobacteria</taxon>
        <taxon>Rhodobacterales</taxon>
        <taxon>Paracoccaceae</taxon>
        <taxon>Boseongicola</taxon>
    </lineage>
</organism>
<evidence type="ECO:0000313" key="3">
    <source>
        <dbReference type="Proteomes" id="UP000201838"/>
    </source>
</evidence>